<comment type="caution">
    <text evidence="2">The sequence shown here is derived from an EMBL/GenBank/DDBJ whole genome shotgun (WGS) entry which is preliminary data.</text>
</comment>
<gene>
    <name evidence="2" type="ORF">D7193_09590</name>
</gene>
<evidence type="ECO:0000259" key="1">
    <source>
        <dbReference type="PROSITE" id="PS51725"/>
    </source>
</evidence>
<protein>
    <submittedName>
        <fullName evidence="2">Antibiotic biosynthesis monooxygenase</fullName>
    </submittedName>
</protein>
<dbReference type="Proteomes" id="UP000279968">
    <property type="component" value="Unassembled WGS sequence"/>
</dbReference>
<feature type="domain" description="ABM" evidence="1">
    <location>
        <begin position="2"/>
        <end position="99"/>
    </location>
</feature>
<sequence>MIVEYIRYRIAESGRRVDFEKAYAAAAEQLDLAPQCLGYELSHGIEEPDRYILRIEWTSVEDHEQGFRGGRHFPPFLAAIRPYIGDIEEMKHYARTSVVSAAGGTA</sequence>
<proteinExistence type="predicted"/>
<dbReference type="Pfam" id="PF03992">
    <property type="entry name" value="ABM"/>
    <property type="match status" value="1"/>
</dbReference>
<evidence type="ECO:0000313" key="3">
    <source>
        <dbReference type="Proteomes" id="UP000279968"/>
    </source>
</evidence>
<dbReference type="InterPro" id="IPR007138">
    <property type="entry name" value="ABM_dom"/>
</dbReference>
<keyword evidence="3" id="KW-1185">Reference proteome</keyword>
<dbReference type="RefSeq" id="WP_120778914.1">
    <property type="nucleotide sequence ID" value="NZ_JBHLUP010000009.1"/>
</dbReference>
<dbReference type="OrthoDB" id="9798157at2"/>
<keyword evidence="2" id="KW-0560">Oxidoreductase</keyword>
<accession>A0A3B0ADX2</accession>
<evidence type="ECO:0000313" key="2">
    <source>
        <dbReference type="EMBL" id="RKN58755.1"/>
    </source>
</evidence>
<keyword evidence="2" id="KW-0503">Monooxygenase</keyword>
<dbReference type="SUPFAM" id="SSF54909">
    <property type="entry name" value="Dimeric alpha+beta barrel"/>
    <property type="match status" value="1"/>
</dbReference>
<dbReference type="AlphaFoldDB" id="A0A3B0ADX2"/>
<dbReference type="EMBL" id="RBAN01000001">
    <property type="protein sequence ID" value="RKN58755.1"/>
    <property type="molecule type" value="Genomic_DNA"/>
</dbReference>
<dbReference type="GO" id="GO:0004497">
    <property type="term" value="F:monooxygenase activity"/>
    <property type="evidence" value="ECO:0007669"/>
    <property type="project" value="UniProtKB-KW"/>
</dbReference>
<dbReference type="InterPro" id="IPR011008">
    <property type="entry name" value="Dimeric_a/b-barrel"/>
</dbReference>
<dbReference type="PROSITE" id="PS51725">
    <property type="entry name" value="ABM"/>
    <property type="match status" value="1"/>
</dbReference>
<dbReference type="Gene3D" id="3.30.70.100">
    <property type="match status" value="1"/>
</dbReference>
<name>A0A3B0ADX2_9ACTN</name>
<organism evidence="2 3">
    <name type="scientific">Micromonospora costi</name>
    <dbReference type="NCBI Taxonomy" id="1530042"/>
    <lineage>
        <taxon>Bacteria</taxon>
        <taxon>Bacillati</taxon>
        <taxon>Actinomycetota</taxon>
        <taxon>Actinomycetes</taxon>
        <taxon>Micromonosporales</taxon>
        <taxon>Micromonosporaceae</taxon>
        <taxon>Micromonospora</taxon>
    </lineage>
</organism>
<reference evidence="2 3" key="1">
    <citation type="journal article" date="2015" name="Int. J. Syst. Evol. Microbiol.">
        <title>Micromonospora costi sp. nov., isolated from a leaf of Costus speciosus.</title>
        <authorList>
            <person name="Thawai C."/>
        </authorList>
    </citation>
    <scope>NUCLEOTIDE SEQUENCE [LARGE SCALE GENOMIC DNA]</scope>
    <source>
        <strain evidence="2 3">CS1-12</strain>
    </source>
</reference>